<keyword evidence="5 6" id="KW-0472">Membrane</keyword>
<dbReference type="InterPro" id="IPR010651">
    <property type="entry name" value="Sugar_transport"/>
</dbReference>
<proteinExistence type="inferred from homology"/>
<evidence type="ECO:0008006" key="9">
    <source>
        <dbReference type="Google" id="ProtNLM"/>
    </source>
</evidence>
<feature type="transmembrane region" description="Helical" evidence="6">
    <location>
        <begin position="88"/>
        <end position="111"/>
    </location>
</feature>
<comment type="subcellular location">
    <subcellularLocation>
        <location evidence="1">Membrane</location>
        <topology evidence="1">Multi-pass membrane protein</topology>
    </subcellularLocation>
</comment>
<gene>
    <name evidence="7" type="ORF">ZHD862_LOCUS10003</name>
</gene>
<feature type="transmembrane region" description="Helical" evidence="6">
    <location>
        <begin position="149"/>
        <end position="168"/>
    </location>
</feature>
<keyword evidence="3 6" id="KW-0812">Transmembrane</keyword>
<reference evidence="7" key="1">
    <citation type="submission" date="2021-02" db="EMBL/GenBank/DDBJ databases">
        <authorList>
            <person name="Nowell W R."/>
        </authorList>
    </citation>
    <scope>NUCLEOTIDE SEQUENCE</scope>
</reference>
<sequence length="375" mass="41284">MHVFQDEITENITTIIANSTITPSPDPTTPIGIGYISVLISVIFFGSNFVPAAKYPIKDGLSFQFFMCCGIWITGAVINLIVGSPPFFPLVLIGGALWTTGNILSVFVITINGLGLSMLLWCTSNLFMGWASGHFGWFGLIAEQVEKPVFNYIGVTLAVLSGLAFLFINTGKNKKNIGEQQPILQSDGTPTINRFTEEESKMDSTLSSPKIDIRMRIIGCVLAIISGIFFGLMFTPSTYIQDHRKDKYPTASKNGLHYIFSLFTGIFLSSSFYYLIYMIVKRNRPYVYIESILPAFICGIMWAIAEAGFLVANSSLSQAISFPLISIGPSTLAVLWSILYFKDIVGLRNYFIFGGGTVIRIIAAIFIILSKPIPN</sequence>
<dbReference type="Pfam" id="PF07857">
    <property type="entry name" value="TMEM144"/>
    <property type="match status" value="1"/>
</dbReference>
<accession>A0A814DA57</accession>
<dbReference type="GO" id="GO:0016020">
    <property type="term" value="C:membrane"/>
    <property type="evidence" value="ECO:0007669"/>
    <property type="project" value="UniProtKB-SubCell"/>
</dbReference>
<dbReference type="PANTHER" id="PTHR16119">
    <property type="entry name" value="TRANSMEMBRANE PROTEIN 144"/>
    <property type="match status" value="1"/>
</dbReference>
<dbReference type="EMBL" id="CAJNOT010000352">
    <property type="protein sequence ID" value="CAF0950944.1"/>
    <property type="molecule type" value="Genomic_DNA"/>
</dbReference>
<dbReference type="GO" id="GO:0015144">
    <property type="term" value="F:carbohydrate transmembrane transporter activity"/>
    <property type="evidence" value="ECO:0007669"/>
    <property type="project" value="InterPro"/>
</dbReference>
<comment type="similarity">
    <text evidence="2">Belongs to the TMEM144 family.</text>
</comment>
<evidence type="ECO:0000256" key="3">
    <source>
        <dbReference type="ARBA" id="ARBA00022692"/>
    </source>
</evidence>
<evidence type="ECO:0000256" key="1">
    <source>
        <dbReference type="ARBA" id="ARBA00004141"/>
    </source>
</evidence>
<name>A0A814DA57_9BILA</name>
<evidence type="ECO:0000256" key="6">
    <source>
        <dbReference type="SAM" id="Phobius"/>
    </source>
</evidence>
<dbReference type="InterPro" id="IPR012435">
    <property type="entry name" value="TMEM144"/>
</dbReference>
<feature type="transmembrane region" description="Helical" evidence="6">
    <location>
        <begin position="292"/>
        <end position="312"/>
    </location>
</feature>
<dbReference type="Proteomes" id="UP000663864">
    <property type="component" value="Unassembled WGS sequence"/>
</dbReference>
<keyword evidence="4 6" id="KW-1133">Transmembrane helix</keyword>
<organism evidence="7 8">
    <name type="scientific">Rotaria sordida</name>
    <dbReference type="NCBI Taxonomy" id="392033"/>
    <lineage>
        <taxon>Eukaryota</taxon>
        <taxon>Metazoa</taxon>
        <taxon>Spiralia</taxon>
        <taxon>Gnathifera</taxon>
        <taxon>Rotifera</taxon>
        <taxon>Eurotatoria</taxon>
        <taxon>Bdelloidea</taxon>
        <taxon>Philodinida</taxon>
        <taxon>Philodinidae</taxon>
        <taxon>Rotaria</taxon>
    </lineage>
</organism>
<feature type="transmembrane region" description="Helical" evidence="6">
    <location>
        <begin position="350"/>
        <end position="369"/>
    </location>
</feature>
<evidence type="ECO:0000313" key="7">
    <source>
        <dbReference type="EMBL" id="CAF0950944.1"/>
    </source>
</evidence>
<comment type="caution">
    <text evidence="7">The sequence shown here is derived from an EMBL/GenBank/DDBJ whole genome shotgun (WGS) entry which is preliminary data.</text>
</comment>
<protein>
    <recommendedName>
        <fullName evidence="9">Transmembrane protein 144</fullName>
    </recommendedName>
</protein>
<dbReference type="AlphaFoldDB" id="A0A814DA57"/>
<feature type="transmembrane region" description="Helical" evidence="6">
    <location>
        <begin position="318"/>
        <end position="338"/>
    </location>
</feature>
<feature type="transmembrane region" description="Helical" evidence="6">
    <location>
        <begin position="255"/>
        <end position="280"/>
    </location>
</feature>
<feature type="transmembrane region" description="Helical" evidence="6">
    <location>
        <begin position="63"/>
        <end position="82"/>
    </location>
</feature>
<evidence type="ECO:0000256" key="5">
    <source>
        <dbReference type="ARBA" id="ARBA00023136"/>
    </source>
</evidence>
<evidence type="ECO:0000256" key="4">
    <source>
        <dbReference type="ARBA" id="ARBA00022989"/>
    </source>
</evidence>
<feature type="transmembrane region" description="Helical" evidence="6">
    <location>
        <begin position="118"/>
        <end position="137"/>
    </location>
</feature>
<dbReference type="PANTHER" id="PTHR16119:SF17">
    <property type="entry name" value="TRANSMEMBRANE PROTEIN 144"/>
    <property type="match status" value="1"/>
</dbReference>
<evidence type="ECO:0000256" key="2">
    <source>
        <dbReference type="ARBA" id="ARBA00005731"/>
    </source>
</evidence>
<evidence type="ECO:0000313" key="8">
    <source>
        <dbReference type="Proteomes" id="UP000663864"/>
    </source>
</evidence>
<feature type="transmembrane region" description="Helical" evidence="6">
    <location>
        <begin position="32"/>
        <end position="51"/>
    </location>
</feature>
<feature type="transmembrane region" description="Helical" evidence="6">
    <location>
        <begin position="217"/>
        <end position="235"/>
    </location>
</feature>